<keyword evidence="4" id="KW-1134">Transmembrane beta strand</keyword>
<evidence type="ECO:0000256" key="3">
    <source>
        <dbReference type="ARBA" id="ARBA00022448"/>
    </source>
</evidence>
<evidence type="ECO:0000256" key="1">
    <source>
        <dbReference type="ARBA" id="ARBA00004442"/>
    </source>
</evidence>
<dbReference type="PANTHER" id="PTHR30026">
    <property type="entry name" value="OUTER MEMBRANE PROTEIN TOLC"/>
    <property type="match status" value="1"/>
</dbReference>
<feature type="signal peptide" evidence="8">
    <location>
        <begin position="1"/>
        <end position="19"/>
    </location>
</feature>
<comment type="caution">
    <text evidence="9">The sequence shown here is derived from an EMBL/GenBank/DDBJ whole genome shotgun (WGS) entry which is preliminary data.</text>
</comment>
<comment type="similarity">
    <text evidence="2">Belongs to the outer membrane factor (OMF) (TC 1.B.17) family.</text>
</comment>
<evidence type="ECO:0000256" key="8">
    <source>
        <dbReference type="SAM" id="SignalP"/>
    </source>
</evidence>
<dbReference type="SUPFAM" id="SSF56954">
    <property type="entry name" value="Outer membrane efflux proteins (OEP)"/>
    <property type="match status" value="1"/>
</dbReference>
<keyword evidence="10" id="KW-1185">Reference proteome</keyword>
<dbReference type="Gene3D" id="1.20.1600.10">
    <property type="entry name" value="Outer membrane efflux proteins (OEP)"/>
    <property type="match status" value="1"/>
</dbReference>
<dbReference type="Pfam" id="PF02321">
    <property type="entry name" value="OEP"/>
    <property type="match status" value="2"/>
</dbReference>
<sequence length="432" mass="48781">MLKFSLLTSFLLLMTTAMAQTVLTMDEAIAIAVKNNHDLQIAGNNTKIAAVDKGILNSGYLPTVSAAGGISYSDENQNVTFTDGSSTAIDGAVTESYNASITTEYIIFDGMVRKFTQDNNDTNFDLKKVQERQQVENTILTIYENFFNVAFQQKVVENLKVNIENSLDRLNRTQRNLKYGQGTYLDELNAQVDLNNDSISYMEALKDLKNLKRSLNLVLGRKIELNFNADTTVLFGPELQKKEVLDESERNNIQIVLAKNNILLSEIDVKINKAQFLPKISGSASYRWNESQNPPTSFALSNESYGVNLGLNLSWNIFNGSNSARVKKGKITKQNRQIELAEVQYQLKTDVLNAYEDYILTRYKMKAEEKNLETNRLNFTRSQKQYSLGQITAVEFRQAQINLYNALNNMERAKFDSKIAEVNLLQLMGGLL</sequence>
<name>A0ABU3AB79_9FLAO</name>
<keyword evidence="3" id="KW-0813">Transport</keyword>
<comment type="subcellular location">
    <subcellularLocation>
        <location evidence="1">Cell outer membrane</location>
    </subcellularLocation>
</comment>
<keyword evidence="7" id="KW-0998">Cell outer membrane</keyword>
<reference evidence="9 10" key="1">
    <citation type="submission" date="2023-09" db="EMBL/GenBank/DDBJ databases">
        <authorList>
            <person name="Rey-Velasco X."/>
        </authorList>
    </citation>
    <scope>NUCLEOTIDE SEQUENCE [LARGE SCALE GENOMIC DNA]</scope>
    <source>
        <strain evidence="9 10">F388</strain>
    </source>
</reference>
<dbReference type="Proteomes" id="UP001255246">
    <property type="component" value="Unassembled WGS sequence"/>
</dbReference>
<proteinExistence type="inferred from homology"/>
<keyword evidence="8" id="KW-0732">Signal</keyword>
<dbReference type="EMBL" id="JAVRHR010000001">
    <property type="protein sequence ID" value="MDT0606797.1"/>
    <property type="molecule type" value="Genomic_DNA"/>
</dbReference>
<dbReference type="InterPro" id="IPR003423">
    <property type="entry name" value="OMP_efflux"/>
</dbReference>
<accession>A0ABU3AB79</accession>
<evidence type="ECO:0000256" key="4">
    <source>
        <dbReference type="ARBA" id="ARBA00022452"/>
    </source>
</evidence>
<evidence type="ECO:0000256" key="6">
    <source>
        <dbReference type="ARBA" id="ARBA00023136"/>
    </source>
</evidence>
<gene>
    <name evidence="9" type="ORF">RM706_07135</name>
</gene>
<evidence type="ECO:0000256" key="2">
    <source>
        <dbReference type="ARBA" id="ARBA00007613"/>
    </source>
</evidence>
<feature type="chain" id="PRO_5045843310" evidence="8">
    <location>
        <begin position="20"/>
        <end position="432"/>
    </location>
</feature>
<keyword evidence="5" id="KW-0812">Transmembrane</keyword>
<evidence type="ECO:0000256" key="5">
    <source>
        <dbReference type="ARBA" id="ARBA00022692"/>
    </source>
</evidence>
<evidence type="ECO:0000313" key="10">
    <source>
        <dbReference type="Proteomes" id="UP001255246"/>
    </source>
</evidence>
<organism evidence="9 10">
    <name type="scientific">Croceitalea rosinachiae</name>
    <dbReference type="NCBI Taxonomy" id="3075596"/>
    <lineage>
        <taxon>Bacteria</taxon>
        <taxon>Pseudomonadati</taxon>
        <taxon>Bacteroidota</taxon>
        <taxon>Flavobacteriia</taxon>
        <taxon>Flavobacteriales</taxon>
        <taxon>Flavobacteriaceae</taxon>
        <taxon>Croceitalea</taxon>
    </lineage>
</organism>
<protein>
    <submittedName>
        <fullName evidence="9">TolC family protein</fullName>
    </submittedName>
</protein>
<dbReference type="InterPro" id="IPR051906">
    <property type="entry name" value="TolC-like"/>
</dbReference>
<evidence type="ECO:0000313" key="9">
    <source>
        <dbReference type="EMBL" id="MDT0606797.1"/>
    </source>
</evidence>
<evidence type="ECO:0000256" key="7">
    <source>
        <dbReference type="ARBA" id="ARBA00023237"/>
    </source>
</evidence>
<dbReference type="PANTHER" id="PTHR30026:SF20">
    <property type="entry name" value="OUTER MEMBRANE PROTEIN TOLC"/>
    <property type="match status" value="1"/>
</dbReference>
<keyword evidence="6" id="KW-0472">Membrane</keyword>
<dbReference type="RefSeq" id="WP_311350340.1">
    <property type="nucleotide sequence ID" value="NZ_JAVRHR010000001.1"/>
</dbReference>